<feature type="domain" description="Invertebrate defensins family profile" evidence="6">
    <location>
        <begin position="48"/>
        <end position="90"/>
    </location>
</feature>
<dbReference type="RefSeq" id="XP_024674498.1">
    <property type="nucleotide sequence ID" value="XM_024816067.1"/>
</dbReference>
<dbReference type="InterPro" id="IPR036574">
    <property type="entry name" value="Scorpion_toxin-like_sf"/>
</dbReference>
<evidence type="ECO:0000313" key="8">
    <source>
        <dbReference type="Proteomes" id="UP000234585"/>
    </source>
</evidence>
<evidence type="ECO:0000313" key="7">
    <source>
        <dbReference type="EMBL" id="PLB40486.1"/>
    </source>
</evidence>
<evidence type="ECO:0000259" key="6">
    <source>
        <dbReference type="PROSITE" id="PS51378"/>
    </source>
</evidence>
<evidence type="ECO:0000256" key="3">
    <source>
        <dbReference type="ARBA" id="ARBA00022525"/>
    </source>
</evidence>
<feature type="chain" id="PRO_5014182606" description="Invertebrate defensins family profile domain-containing protein" evidence="5">
    <location>
        <begin position="29"/>
        <end position="90"/>
    </location>
</feature>
<dbReference type="OrthoDB" id="4245109at2759"/>
<organism evidence="7 8">
    <name type="scientific">Aspergillus candidus</name>
    <dbReference type="NCBI Taxonomy" id="41067"/>
    <lineage>
        <taxon>Eukaryota</taxon>
        <taxon>Fungi</taxon>
        <taxon>Dikarya</taxon>
        <taxon>Ascomycota</taxon>
        <taxon>Pezizomycotina</taxon>
        <taxon>Eurotiomycetes</taxon>
        <taxon>Eurotiomycetidae</taxon>
        <taxon>Eurotiales</taxon>
        <taxon>Aspergillaceae</taxon>
        <taxon>Aspergillus</taxon>
        <taxon>Aspergillus subgen. Circumdati</taxon>
    </lineage>
</organism>
<dbReference type="GO" id="GO:0006952">
    <property type="term" value="P:defense response"/>
    <property type="evidence" value="ECO:0007669"/>
    <property type="project" value="InterPro"/>
</dbReference>
<keyword evidence="4" id="KW-1015">Disulfide bond</keyword>
<keyword evidence="8" id="KW-1185">Reference proteome</keyword>
<dbReference type="PANTHER" id="PTHR13645">
    <property type="entry name" value="DEFENSIN"/>
    <property type="match status" value="1"/>
</dbReference>
<dbReference type="Pfam" id="PF01097">
    <property type="entry name" value="Defensin_2"/>
    <property type="match status" value="1"/>
</dbReference>
<sequence>MQFSTIFLSAVALFGSISLAAPAPVAEAAPAPAPEAEAEAEPGVILARSSCQAGSIFDAGDAACSASCIAQGQGFHGGYCSKKAVCHCTH</sequence>
<evidence type="ECO:0000256" key="1">
    <source>
        <dbReference type="ARBA" id="ARBA00004613"/>
    </source>
</evidence>
<name>A0A2I2FIN1_ASPCN</name>
<proteinExistence type="inferred from homology"/>
<dbReference type="GO" id="GO:0005576">
    <property type="term" value="C:extracellular region"/>
    <property type="evidence" value="ECO:0007669"/>
    <property type="project" value="UniProtKB-SubCell"/>
</dbReference>
<keyword evidence="3" id="KW-0964">Secreted</keyword>
<keyword evidence="5" id="KW-0732">Signal</keyword>
<accession>A0A2I2FIN1</accession>
<comment type="subcellular location">
    <subcellularLocation>
        <location evidence="1">Secreted</location>
    </subcellularLocation>
</comment>
<dbReference type="Gene3D" id="3.30.30.10">
    <property type="entry name" value="Knottin, scorpion toxin-like"/>
    <property type="match status" value="1"/>
</dbReference>
<dbReference type="PANTHER" id="PTHR13645:SF0">
    <property type="entry name" value="DEFENSIN"/>
    <property type="match status" value="1"/>
</dbReference>
<dbReference type="GeneID" id="36523227"/>
<gene>
    <name evidence="7" type="ORF">BDW47DRAFT_123506</name>
</gene>
<evidence type="ECO:0000256" key="5">
    <source>
        <dbReference type="SAM" id="SignalP"/>
    </source>
</evidence>
<dbReference type="SUPFAM" id="SSF57095">
    <property type="entry name" value="Scorpion toxin-like"/>
    <property type="match status" value="1"/>
</dbReference>
<evidence type="ECO:0000256" key="2">
    <source>
        <dbReference type="ARBA" id="ARBA00007085"/>
    </source>
</evidence>
<dbReference type="PROSITE" id="PS51378">
    <property type="entry name" value="INVERT_DEFENSINS"/>
    <property type="match status" value="1"/>
</dbReference>
<reference evidence="7 8" key="1">
    <citation type="submission" date="2017-12" db="EMBL/GenBank/DDBJ databases">
        <authorList>
            <consortium name="DOE Joint Genome Institute"/>
            <person name="Haridas S."/>
            <person name="Kjaerbolling I."/>
            <person name="Vesth T.C."/>
            <person name="Frisvad J.C."/>
            <person name="Nybo J.L."/>
            <person name="Theobald S."/>
            <person name="Kuo A."/>
            <person name="Bowyer P."/>
            <person name="Matsuda Y."/>
            <person name="Mondo S."/>
            <person name="Lyhne E.K."/>
            <person name="Kogle M.E."/>
            <person name="Clum A."/>
            <person name="Lipzen A."/>
            <person name="Salamov A."/>
            <person name="Ngan C.Y."/>
            <person name="Daum C."/>
            <person name="Chiniquy J."/>
            <person name="Barry K."/>
            <person name="LaButti K."/>
            <person name="Simmons B.A."/>
            <person name="Magnuson J.K."/>
            <person name="Mortensen U.H."/>
            <person name="Larsen T.O."/>
            <person name="Grigoriev I.V."/>
            <person name="Baker S.E."/>
            <person name="Andersen M.R."/>
            <person name="Nordberg H.P."/>
            <person name="Cantor M.N."/>
            <person name="Hua S.X."/>
        </authorList>
    </citation>
    <scope>NUCLEOTIDE SEQUENCE [LARGE SCALE GENOMIC DNA]</scope>
    <source>
        <strain evidence="7 8">CBS 102.13</strain>
    </source>
</reference>
<dbReference type="InterPro" id="IPR001542">
    <property type="entry name" value="Defensin_invertebrate/fungal"/>
</dbReference>
<comment type="similarity">
    <text evidence="2">Belongs to the invertebrate defensin family.</text>
</comment>
<dbReference type="AlphaFoldDB" id="A0A2I2FIN1"/>
<dbReference type="EMBL" id="KZ559124">
    <property type="protein sequence ID" value="PLB40486.1"/>
    <property type="molecule type" value="Genomic_DNA"/>
</dbReference>
<dbReference type="Proteomes" id="UP000234585">
    <property type="component" value="Unassembled WGS sequence"/>
</dbReference>
<feature type="signal peptide" evidence="5">
    <location>
        <begin position="1"/>
        <end position="28"/>
    </location>
</feature>
<evidence type="ECO:0000256" key="4">
    <source>
        <dbReference type="ARBA" id="ARBA00023157"/>
    </source>
</evidence>
<dbReference type="GO" id="GO:0034599">
    <property type="term" value="P:cellular response to oxidative stress"/>
    <property type="evidence" value="ECO:0007669"/>
    <property type="project" value="TreeGrafter"/>
</dbReference>
<protein>
    <recommendedName>
        <fullName evidence="6">Invertebrate defensins family profile domain-containing protein</fullName>
    </recommendedName>
</protein>